<evidence type="ECO:0000256" key="3">
    <source>
        <dbReference type="ARBA" id="ARBA00023242"/>
    </source>
</evidence>
<proteinExistence type="predicted"/>
<feature type="coiled-coil region" evidence="5">
    <location>
        <begin position="80"/>
        <end position="144"/>
    </location>
</feature>
<sequence>MSRASLNVADLPVYYYHQDSAWISSDLFTDYFNEEILPTIKKHLPHQRVINGTVKEKTYGKQKVYVTEQNSFPPLDEAALKDMDHQINQNTETLKELERASSETEAKLRSLNSSLTTEEAEHRVQELEEEVQRLQEKLSHLQENQVPISKEDKEQITKENQDMIKLPKGCRRI</sequence>
<evidence type="ECO:0000313" key="7">
    <source>
        <dbReference type="Proteomes" id="UP001497623"/>
    </source>
</evidence>
<dbReference type="Proteomes" id="UP001497623">
    <property type="component" value="Unassembled WGS sequence"/>
</dbReference>
<gene>
    <name evidence="6" type="ORF">MNOR_LOCUS9345</name>
</gene>
<keyword evidence="4" id="KW-0469">Meiosis</keyword>
<evidence type="ECO:0000256" key="2">
    <source>
        <dbReference type="ARBA" id="ARBA00023172"/>
    </source>
</evidence>
<keyword evidence="2" id="KW-0233">DNA recombination</keyword>
<name>A0AAV2QB83_MEGNR</name>
<dbReference type="AlphaFoldDB" id="A0AAV2QB83"/>
<evidence type="ECO:0000256" key="5">
    <source>
        <dbReference type="SAM" id="Coils"/>
    </source>
</evidence>
<feature type="non-terminal residue" evidence="6">
    <location>
        <position position="173"/>
    </location>
</feature>
<keyword evidence="3" id="KW-0539">Nucleus</keyword>
<dbReference type="GO" id="GO:0120231">
    <property type="term" value="C:DNA recombinase auxiliary factor complex"/>
    <property type="evidence" value="ECO:0007669"/>
    <property type="project" value="TreeGrafter"/>
</dbReference>
<dbReference type="EMBL" id="CAXKWB010004506">
    <property type="protein sequence ID" value="CAL4073858.1"/>
    <property type="molecule type" value="Genomic_DNA"/>
</dbReference>
<comment type="caution">
    <text evidence="6">The sequence shown here is derived from an EMBL/GenBank/DDBJ whole genome shotgun (WGS) entry which is preliminary data.</text>
</comment>
<reference evidence="6 7" key="1">
    <citation type="submission" date="2024-05" db="EMBL/GenBank/DDBJ databases">
        <authorList>
            <person name="Wallberg A."/>
        </authorList>
    </citation>
    <scope>NUCLEOTIDE SEQUENCE [LARGE SCALE GENOMIC DNA]</scope>
</reference>
<dbReference type="PANTHER" id="PTHR15938">
    <property type="entry name" value="TBP-1 INTERACTING PROTEIN"/>
    <property type="match status" value="1"/>
</dbReference>
<protein>
    <submittedName>
        <fullName evidence="6">Uncharacterized protein</fullName>
    </submittedName>
</protein>
<dbReference type="Gene3D" id="1.20.5.300">
    <property type="match status" value="1"/>
</dbReference>
<keyword evidence="7" id="KW-1185">Reference proteome</keyword>
<dbReference type="PANTHER" id="PTHR15938:SF0">
    <property type="entry name" value="HOMOLOGOUS-PAIRING PROTEIN 2 HOMOLOG"/>
    <property type="match status" value="1"/>
</dbReference>
<evidence type="ECO:0000313" key="6">
    <source>
        <dbReference type="EMBL" id="CAL4073858.1"/>
    </source>
</evidence>
<dbReference type="GO" id="GO:0120230">
    <property type="term" value="F:recombinase activator activity"/>
    <property type="evidence" value="ECO:0007669"/>
    <property type="project" value="TreeGrafter"/>
</dbReference>
<organism evidence="6 7">
    <name type="scientific">Meganyctiphanes norvegica</name>
    <name type="common">Northern krill</name>
    <name type="synonym">Thysanopoda norvegica</name>
    <dbReference type="NCBI Taxonomy" id="48144"/>
    <lineage>
        <taxon>Eukaryota</taxon>
        <taxon>Metazoa</taxon>
        <taxon>Ecdysozoa</taxon>
        <taxon>Arthropoda</taxon>
        <taxon>Crustacea</taxon>
        <taxon>Multicrustacea</taxon>
        <taxon>Malacostraca</taxon>
        <taxon>Eumalacostraca</taxon>
        <taxon>Eucarida</taxon>
        <taxon>Euphausiacea</taxon>
        <taxon>Euphausiidae</taxon>
        <taxon>Meganyctiphanes</taxon>
    </lineage>
</organism>
<dbReference type="GO" id="GO:0007129">
    <property type="term" value="P:homologous chromosome pairing at meiosis"/>
    <property type="evidence" value="ECO:0007669"/>
    <property type="project" value="TreeGrafter"/>
</dbReference>
<accession>A0AAV2QB83</accession>
<evidence type="ECO:0000256" key="1">
    <source>
        <dbReference type="ARBA" id="ARBA00004123"/>
    </source>
</evidence>
<dbReference type="GO" id="GO:0003690">
    <property type="term" value="F:double-stranded DNA binding"/>
    <property type="evidence" value="ECO:0007669"/>
    <property type="project" value="TreeGrafter"/>
</dbReference>
<comment type="subcellular location">
    <subcellularLocation>
        <location evidence="1">Nucleus</location>
    </subcellularLocation>
</comment>
<dbReference type="GO" id="GO:0010774">
    <property type="term" value="P:meiotic strand invasion involved in reciprocal meiotic recombination"/>
    <property type="evidence" value="ECO:0007669"/>
    <property type="project" value="TreeGrafter"/>
</dbReference>
<keyword evidence="5" id="KW-0175">Coiled coil</keyword>
<dbReference type="GO" id="GO:0000794">
    <property type="term" value="C:condensed nuclear chromosome"/>
    <property type="evidence" value="ECO:0007669"/>
    <property type="project" value="TreeGrafter"/>
</dbReference>
<evidence type="ECO:0000256" key="4">
    <source>
        <dbReference type="ARBA" id="ARBA00023254"/>
    </source>
</evidence>
<dbReference type="GO" id="GO:0000709">
    <property type="term" value="P:meiotic joint molecule formation"/>
    <property type="evidence" value="ECO:0007669"/>
    <property type="project" value="TreeGrafter"/>
</dbReference>